<gene>
    <name evidence="2" type="ORF">SCE1572_20400</name>
</gene>
<proteinExistence type="predicted"/>
<name>S4Y152_SORCE</name>
<dbReference type="AlphaFoldDB" id="S4Y152"/>
<dbReference type="KEGG" id="scu:SCE1572_20400"/>
<dbReference type="Proteomes" id="UP000014803">
    <property type="component" value="Chromosome"/>
</dbReference>
<accession>S4Y152</accession>
<evidence type="ECO:0000256" key="1">
    <source>
        <dbReference type="SAM" id="MobiDB-lite"/>
    </source>
</evidence>
<feature type="region of interest" description="Disordered" evidence="1">
    <location>
        <begin position="25"/>
        <end position="79"/>
    </location>
</feature>
<protein>
    <submittedName>
        <fullName evidence="2">Uncharacterized protein</fullName>
    </submittedName>
</protein>
<dbReference type="HOGENOM" id="CLU_2604221_0_0_7"/>
<dbReference type="PATRIC" id="fig|1254432.3.peg.4605"/>
<reference evidence="2 3" key="1">
    <citation type="journal article" date="2013" name="Sci. Rep.">
        <title>Extraordinary expansion of a Sorangium cellulosum genome from an alkaline milieu.</title>
        <authorList>
            <person name="Han K."/>
            <person name="Li Z.F."/>
            <person name="Peng R."/>
            <person name="Zhu L.P."/>
            <person name="Zhou T."/>
            <person name="Wang L.G."/>
            <person name="Li S.G."/>
            <person name="Zhang X.B."/>
            <person name="Hu W."/>
            <person name="Wu Z.H."/>
            <person name="Qin N."/>
            <person name="Li Y.Z."/>
        </authorList>
    </citation>
    <scope>NUCLEOTIDE SEQUENCE [LARGE SCALE GENOMIC DNA]</scope>
    <source>
        <strain evidence="2 3">So0157-2</strain>
    </source>
</reference>
<sequence>MRAFSGTFSRKPARHARFAIFAARASSRSRPSAMDRRRLAGLDVPREVDGAERARPGPPLHHVMRSDPLTRRHSDNSIA</sequence>
<feature type="compositionally biased region" description="Basic and acidic residues" evidence="1">
    <location>
        <begin position="64"/>
        <end position="79"/>
    </location>
</feature>
<feature type="compositionally biased region" description="Basic and acidic residues" evidence="1">
    <location>
        <begin position="33"/>
        <end position="55"/>
    </location>
</feature>
<dbReference type="EMBL" id="CP003969">
    <property type="protein sequence ID" value="AGP36648.1"/>
    <property type="molecule type" value="Genomic_DNA"/>
</dbReference>
<evidence type="ECO:0000313" key="3">
    <source>
        <dbReference type="Proteomes" id="UP000014803"/>
    </source>
</evidence>
<organism evidence="2 3">
    <name type="scientific">Sorangium cellulosum So0157-2</name>
    <dbReference type="NCBI Taxonomy" id="1254432"/>
    <lineage>
        <taxon>Bacteria</taxon>
        <taxon>Pseudomonadati</taxon>
        <taxon>Myxococcota</taxon>
        <taxon>Polyangia</taxon>
        <taxon>Polyangiales</taxon>
        <taxon>Polyangiaceae</taxon>
        <taxon>Sorangium</taxon>
    </lineage>
</organism>
<evidence type="ECO:0000313" key="2">
    <source>
        <dbReference type="EMBL" id="AGP36648.1"/>
    </source>
</evidence>